<protein>
    <submittedName>
        <fullName evidence="2">Uncharacterized protein</fullName>
    </submittedName>
</protein>
<evidence type="ECO:0000313" key="2">
    <source>
        <dbReference type="EMBL" id="MCI80690.1"/>
    </source>
</evidence>
<feature type="compositionally biased region" description="Polar residues" evidence="1">
    <location>
        <begin position="1"/>
        <end position="12"/>
    </location>
</feature>
<dbReference type="EMBL" id="LXQA011001106">
    <property type="protein sequence ID" value="MCI80690.1"/>
    <property type="molecule type" value="Genomic_DNA"/>
</dbReference>
<reference evidence="2 3" key="1">
    <citation type="journal article" date="2018" name="Front. Plant Sci.">
        <title>Red Clover (Trifolium pratense) and Zigzag Clover (T. medium) - A Picture of Genomic Similarities and Differences.</title>
        <authorList>
            <person name="Dluhosova J."/>
            <person name="Istvanek J."/>
            <person name="Nedelnik J."/>
            <person name="Repkova J."/>
        </authorList>
    </citation>
    <scope>NUCLEOTIDE SEQUENCE [LARGE SCALE GENOMIC DNA]</scope>
    <source>
        <strain evidence="3">cv. 10/8</strain>
        <tissue evidence="2">Leaf</tissue>
    </source>
</reference>
<organism evidence="2 3">
    <name type="scientific">Trifolium medium</name>
    <dbReference type="NCBI Taxonomy" id="97028"/>
    <lineage>
        <taxon>Eukaryota</taxon>
        <taxon>Viridiplantae</taxon>
        <taxon>Streptophyta</taxon>
        <taxon>Embryophyta</taxon>
        <taxon>Tracheophyta</taxon>
        <taxon>Spermatophyta</taxon>
        <taxon>Magnoliopsida</taxon>
        <taxon>eudicotyledons</taxon>
        <taxon>Gunneridae</taxon>
        <taxon>Pentapetalae</taxon>
        <taxon>rosids</taxon>
        <taxon>fabids</taxon>
        <taxon>Fabales</taxon>
        <taxon>Fabaceae</taxon>
        <taxon>Papilionoideae</taxon>
        <taxon>50 kb inversion clade</taxon>
        <taxon>NPAAA clade</taxon>
        <taxon>Hologalegina</taxon>
        <taxon>IRL clade</taxon>
        <taxon>Trifolieae</taxon>
        <taxon>Trifolium</taxon>
    </lineage>
</organism>
<feature type="compositionally biased region" description="Low complexity" evidence="1">
    <location>
        <begin position="21"/>
        <end position="32"/>
    </location>
</feature>
<evidence type="ECO:0000256" key="1">
    <source>
        <dbReference type="SAM" id="MobiDB-lite"/>
    </source>
</evidence>
<proteinExistence type="predicted"/>
<evidence type="ECO:0000313" key="3">
    <source>
        <dbReference type="Proteomes" id="UP000265520"/>
    </source>
</evidence>
<keyword evidence="3" id="KW-1185">Reference proteome</keyword>
<dbReference type="AlphaFoldDB" id="A0A392V2R5"/>
<feature type="region of interest" description="Disordered" evidence="1">
    <location>
        <begin position="1"/>
        <end position="40"/>
    </location>
</feature>
<name>A0A392V2R5_9FABA</name>
<dbReference type="Proteomes" id="UP000265520">
    <property type="component" value="Unassembled WGS sequence"/>
</dbReference>
<accession>A0A392V2R5</accession>
<feature type="non-terminal residue" evidence="2">
    <location>
        <position position="1"/>
    </location>
</feature>
<comment type="caution">
    <text evidence="2">The sequence shown here is derived from an EMBL/GenBank/DDBJ whole genome shotgun (WGS) entry which is preliminary data.</text>
</comment>
<sequence length="65" mass="6870">SSSDTSPESFQVSGEEWRAISPGEESSLSPGETASRLASKPRFWGSASNLALASPKIHPTQLIDP</sequence>